<sequence length="61" mass="7309">MTDQPTLIYRIQRELGRDEVSVDSTVSRYRVQAQNELILEALLELLDSSEERCRYERPYNF</sequence>
<evidence type="ECO:0000313" key="1">
    <source>
        <dbReference type="EMBL" id="KKL74856.1"/>
    </source>
</evidence>
<dbReference type="EMBL" id="LAZR01024523">
    <property type="protein sequence ID" value="KKL74856.1"/>
    <property type="molecule type" value="Genomic_DNA"/>
</dbReference>
<accession>A0A0F9F8P6</accession>
<gene>
    <name evidence="1" type="ORF">LCGC14_2060710</name>
</gene>
<name>A0A0F9F8P6_9ZZZZ</name>
<organism evidence="1">
    <name type="scientific">marine sediment metagenome</name>
    <dbReference type="NCBI Taxonomy" id="412755"/>
    <lineage>
        <taxon>unclassified sequences</taxon>
        <taxon>metagenomes</taxon>
        <taxon>ecological metagenomes</taxon>
    </lineage>
</organism>
<protein>
    <submittedName>
        <fullName evidence="1">Uncharacterized protein</fullName>
    </submittedName>
</protein>
<comment type="caution">
    <text evidence="1">The sequence shown here is derived from an EMBL/GenBank/DDBJ whole genome shotgun (WGS) entry which is preliminary data.</text>
</comment>
<reference evidence="1" key="1">
    <citation type="journal article" date="2015" name="Nature">
        <title>Complex archaea that bridge the gap between prokaryotes and eukaryotes.</title>
        <authorList>
            <person name="Spang A."/>
            <person name="Saw J.H."/>
            <person name="Jorgensen S.L."/>
            <person name="Zaremba-Niedzwiedzka K."/>
            <person name="Martijn J."/>
            <person name="Lind A.E."/>
            <person name="van Eijk R."/>
            <person name="Schleper C."/>
            <person name="Guy L."/>
            <person name="Ettema T.J."/>
        </authorList>
    </citation>
    <scope>NUCLEOTIDE SEQUENCE</scope>
</reference>
<dbReference type="AlphaFoldDB" id="A0A0F9F8P6"/>
<proteinExistence type="predicted"/>